<dbReference type="EMBL" id="CAJMWW010000093">
    <property type="protein sequence ID" value="CAE6440409.1"/>
    <property type="molecule type" value="Genomic_DNA"/>
</dbReference>
<keyword evidence="2" id="KW-0507">mRNA processing</keyword>
<evidence type="ECO:0000256" key="3">
    <source>
        <dbReference type="ARBA" id="ARBA00023242"/>
    </source>
</evidence>
<protein>
    <recommendedName>
        <fullName evidence="10">Symplekin</fullName>
    </recommendedName>
</protein>
<comment type="subcellular location">
    <subcellularLocation>
        <location evidence="1">Nucleus</location>
    </subcellularLocation>
</comment>
<comment type="caution">
    <text evidence="8">The sequence shown here is derived from an EMBL/GenBank/DDBJ whole genome shotgun (WGS) entry which is preliminary data.</text>
</comment>
<proteinExistence type="predicted"/>
<dbReference type="InterPro" id="IPR016024">
    <property type="entry name" value="ARM-type_fold"/>
</dbReference>
<feature type="compositionally biased region" description="Basic and acidic residues" evidence="5">
    <location>
        <begin position="476"/>
        <end position="489"/>
    </location>
</feature>
<dbReference type="InterPro" id="IPR022075">
    <property type="entry name" value="Symplekin_C"/>
</dbReference>
<accession>A0A8H3ATX4</accession>
<dbReference type="Proteomes" id="UP000663841">
    <property type="component" value="Unassembled WGS sequence"/>
</dbReference>
<dbReference type="GO" id="GO:0006397">
    <property type="term" value="P:mRNA processing"/>
    <property type="evidence" value="ECO:0007669"/>
    <property type="project" value="UniProtKB-KW"/>
</dbReference>
<reference evidence="8" key="1">
    <citation type="submission" date="2021-01" db="EMBL/GenBank/DDBJ databases">
        <authorList>
            <person name="Kaushik A."/>
        </authorList>
    </citation>
    <scope>NUCLEOTIDE SEQUENCE</scope>
    <source>
        <strain evidence="8">AG3-T5</strain>
    </source>
</reference>
<evidence type="ECO:0000256" key="4">
    <source>
        <dbReference type="SAM" id="Coils"/>
    </source>
</evidence>
<dbReference type="InterPro" id="IPR032460">
    <property type="entry name" value="Symplekin/Pta1_N"/>
</dbReference>
<evidence type="ECO:0000256" key="5">
    <source>
        <dbReference type="SAM" id="MobiDB-lite"/>
    </source>
</evidence>
<dbReference type="Pfam" id="PF12295">
    <property type="entry name" value="Symplekin_C"/>
    <property type="match status" value="1"/>
</dbReference>
<feature type="region of interest" description="Disordered" evidence="5">
    <location>
        <begin position="1126"/>
        <end position="1151"/>
    </location>
</feature>
<dbReference type="PANTHER" id="PTHR15245">
    <property type="entry name" value="SYMPLEKIN-RELATED"/>
    <property type="match status" value="1"/>
</dbReference>
<dbReference type="GO" id="GO:0005847">
    <property type="term" value="C:mRNA cleavage and polyadenylation specificity factor complex"/>
    <property type="evidence" value="ECO:0007669"/>
    <property type="project" value="TreeGrafter"/>
</dbReference>
<dbReference type="PANTHER" id="PTHR15245:SF20">
    <property type="entry name" value="SYMPLEKIN"/>
    <property type="match status" value="1"/>
</dbReference>
<feature type="coiled-coil region" evidence="4">
    <location>
        <begin position="327"/>
        <end position="360"/>
    </location>
</feature>
<evidence type="ECO:0000256" key="1">
    <source>
        <dbReference type="ARBA" id="ARBA00004123"/>
    </source>
</evidence>
<dbReference type="Gene3D" id="1.25.10.10">
    <property type="entry name" value="Leucine-rich Repeat Variant"/>
    <property type="match status" value="1"/>
</dbReference>
<dbReference type="SUPFAM" id="SSF48371">
    <property type="entry name" value="ARM repeat"/>
    <property type="match status" value="1"/>
</dbReference>
<feature type="compositionally biased region" description="Pro residues" evidence="5">
    <location>
        <begin position="1134"/>
        <end position="1145"/>
    </location>
</feature>
<dbReference type="InterPro" id="IPR021850">
    <property type="entry name" value="Symplekin/Pta1"/>
</dbReference>
<name>A0A8H3ATX4_9AGAM</name>
<evidence type="ECO:0000313" key="8">
    <source>
        <dbReference type="EMBL" id="CAE6440409.1"/>
    </source>
</evidence>
<keyword evidence="3" id="KW-0539">Nucleus</keyword>
<organism evidence="8 9">
    <name type="scientific">Rhizoctonia solani</name>
    <dbReference type="NCBI Taxonomy" id="456999"/>
    <lineage>
        <taxon>Eukaryota</taxon>
        <taxon>Fungi</taxon>
        <taxon>Dikarya</taxon>
        <taxon>Basidiomycota</taxon>
        <taxon>Agaricomycotina</taxon>
        <taxon>Agaricomycetes</taxon>
        <taxon>Cantharellales</taxon>
        <taxon>Ceratobasidiaceae</taxon>
        <taxon>Rhizoctonia</taxon>
    </lineage>
</organism>
<evidence type="ECO:0000259" key="6">
    <source>
        <dbReference type="Pfam" id="PF11935"/>
    </source>
</evidence>
<dbReference type="InterPro" id="IPR011989">
    <property type="entry name" value="ARM-like"/>
</dbReference>
<evidence type="ECO:0000313" key="9">
    <source>
        <dbReference type="Proteomes" id="UP000663841"/>
    </source>
</evidence>
<evidence type="ECO:0008006" key="10">
    <source>
        <dbReference type="Google" id="ProtNLM"/>
    </source>
</evidence>
<dbReference type="AlphaFoldDB" id="A0A8H3ATX4"/>
<dbReference type="Pfam" id="PF11935">
    <property type="entry name" value="SYMPK_PTA1_N"/>
    <property type="match status" value="1"/>
</dbReference>
<evidence type="ECO:0000259" key="7">
    <source>
        <dbReference type="Pfam" id="PF12295"/>
    </source>
</evidence>
<gene>
    <name evidence="8" type="ORF">RDB_LOCUS95271</name>
</gene>
<sequence>MDPNAFNAALNAPAGSTEQIQILSELRTVLEQQQSTIPIFLTTLAPRMLAQSGESLIKQWMMDLLLFGLSQSSLVVENRAQIASSTLDAQVSLLGEQATVYVKGAIHCLAASYPLLFRALCTNRSARQQWDTLLAAKSRVLAFVDDASLPLGIRLSAIKFMQRAILVQTRGVNDPRVVQYQYISPLQYIDVLVQLQNKADPNLSMCPSDHPFISLQALETESQELLKKVVMILYTSSNPDILSALVNTLAALFKMRPALAGVIIQAVLTWTPQVAMSGQSPMSVRSVEKSIKILLHHIYKRVFPLHTIHPLTLTRSPQGAPYARQIADAIQAQTARMEAAAQEARRKRALEAEANEAAKRTKLEPLPVATPPSVPTPVEPPTSTFANFDFSTLPLPLVVDILIANLTVLSDERLANAITARRAFLSQSTIPVAPVTPIIQPDVPPLVAPTPQLPVSASQLESQSQAQAQAPPEPEPPVKEEPLDPLKMDIDDDDLEYEPDKLNVAAQAQVEAEAEQDQLAPLDLSTFSLPAPKDLSDTTRNGLVKSSVSRIWDAGEEVLGREVRAAGGETAVGLPPEEMWMLLVVRMISRGAGAGRVKDEGDDRSLVHNLAFREDGMRQMLLDYLLADFSGRMRLAIVWMNEEWYNDRIQAKRDPSREPQYDIWLGRLATSLKARMEPKDKTFAKFLMELPLVSSHVLSLCRELAETPQQMGIGFAALREFIQLRPPVRPEATRILLDLTAHPEKVTRNAAINTVRRWVPETEPMNTEITAFAKKLLKQLQEGQRPFEENEFPRYLPPKLELPAKKAEVIQHVELMFALSVRVPAFLDEIFTAYVHMESTVQEAMQDLLAPLVRSLGPTNTKLLSLIKTFEPGAESLILRIIKILTENGRPNANLVALVKELIAERDLDARFLMPIIGEMDKPDIVKNLPRIVSMLNGKPEPKALVKSAFQAIVAAPPESFTKGSSNQPRMKQSEQLTPVDLMVLLHEDKEIGIKPAMEAISICFQIVDVFRSDVLAAVMQQLLDSATLPTLFLRTVIQAVTTYKNLVGFVSTTLLSRLITKKVWTNPPLWEGFIRCAKVIAPASFGALLQLPREQLKELISKQPALKEDLREYVVRRAGPKARLLEVFSDQPDQPPSAAPPDSAPPATQE</sequence>
<evidence type="ECO:0000256" key="2">
    <source>
        <dbReference type="ARBA" id="ARBA00022664"/>
    </source>
</evidence>
<feature type="region of interest" description="Disordered" evidence="5">
    <location>
        <begin position="449"/>
        <end position="493"/>
    </location>
</feature>
<keyword evidence="4" id="KW-0175">Coiled coil</keyword>
<feature type="compositionally biased region" description="Low complexity" evidence="5">
    <location>
        <begin position="456"/>
        <end position="470"/>
    </location>
</feature>
<feature type="domain" description="Symplekin/Pta1 N-terminal" evidence="6">
    <location>
        <begin position="102"/>
        <end position="347"/>
    </location>
</feature>
<feature type="domain" description="Symplekin C-terminal" evidence="7">
    <location>
        <begin position="909"/>
        <end position="1103"/>
    </location>
</feature>